<protein>
    <recommendedName>
        <fullName evidence="2">Fumarylacetoacetase-like C-terminal domain-containing protein</fullName>
    </recommendedName>
</protein>
<dbReference type="InterPro" id="IPR036663">
    <property type="entry name" value="Fumarylacetoacetase_C_sf"/>
</dbReference>
<dbReference type="InterPro" id="IPR011234">
    <property type="entry name" value="Fumarylacetoacetase-like_C"/>
</dbReference>
<evidence type="ECO:0000313" key="3">
    <source>
        <dbReference type="EMBL" id="TVU92069.1"/>
    </source>
</evidence>
<organism evidence="3 4">
    <name type="scientific">Vreelandella titanicae</name>
    <dbReference type="NCBI Taxonomy" id="664683"/>
    <lineage>
        <taxon>Bacteria</taxon>
        <taxon>Pseudomonadati</taxon>
        <taxon>Pseudomonadota</taxon>
        <taxon>Gammaproteobacteria</taxon>
        <taxon>Oceanospirillales</taxon>
        <taxon>Halomonadaceae</taxon>
        <taxon>Vreelandella</taxon>
    </lineage>
</organism>
<dbReference type="PANTHER" id="PTHR30143:SF0">
    <property type="entry name" value="2-KETO-4-PENTENOATE HYDRATASE"/>
    <property type="match status" value="1"/>
</dbReference>
<proteinExistence type="predicted"/>
<comment type="caution">
    <text evidence="3">The sequence shown here is derived from an EMBL/GenBank/DDBJ whole genome shotgun (WGS) entry which is preliminary data.</text>
</comment>
<gene>
    <name evidence="3" type="ORF">FQP89_02770</name>
</gene>
<sequence>MESSNTLLSKALVDAWRSGKVLGAADAKRLAPGTDKAAYRIQREVGEALGWFANDKPKAWKVGGTLQRPTASPIADLHMVKGPFAMAYSERHTMIGIEVELAIQLESPLPHGSTLSDAYNAVGSVMAAIEICDVRAECWQELPDMFLLADHQMNRCLILGEAVKNDWNPHYANSIVSIKSNKRDIKGKELRHPLADPLILLPWLAKHAASQYPPGLQAGDIITTGTWAGIFEAHPGEIVKASFSDIGEVCFSVEQ</sequence>
<name>A0A558JEL8_9GAMM</name>
<dbReference type="AlphaFoldDB" id="A0A558JEL8"/>
<evidence type="ECO:0000259" key="2">
    <source>
        <dbReference type="Pfam" id="PF01557"/>
    </source>
</evidence>
<dbReference type="GO" id="GO:0005737">
    <property type="term" value="C:cytoplasm"/>
    <property type="evidence" value="ECO:0007669"/>
    <property type="project" value="TreeGrafter"/>
</dbReference>
<evidence type="ECO:0000256" key="1">
    <source>
        <dbReference type="ARBA" id="ARBA00023239"/>
    </source>
</evidence>
<dbReference type="InterPro" id="IPR050772">
    <property type="entry name" value="Hydratase-Decarb/MhpD_sf"/>
</dbReference>
<dbReference type="Gene3D" id="3.90.850.10">
    <property type="entry name" value="Fumarylacetoacetase-like, C-terminal domain"/>
    <property type="match status" value="1"/>
</dbReference>
<evidence type="ECO:0000313" key="4">
    <source>
        <dbReference type="Proteomes" id="UP000317288"/>
    </source>
</evidence>
<dbReference type="GO" id="GO:0008684">
    <property type="term" value="F:2-oxopent-4-enoate hydratase activity"/>
    <property type="evidence" value="ECO:0007669"/>
    <property type="project" value="TreeGrafter"/>
</dbReference>
<feature type="domain" description="Fumarylacetoacetase-like C-terminal" evidence="2">
    <location>
        <begin position="92"/>
        <end position="253"/>
    </location>
</feature>
<dbReference type="PANTHER" id="PTHR30143">
    <property type="entry name" value="ACID HYDRATASE"/>
    <property type="match status" value="1"/>
</dbReference>
<dbReference type="Pfam" id="PF01557">
    <property type="entry name" value="FAA_hydrolase"/>
    <property type="match status" value="1"/>
</dbReference>
<keyword evidence="1" id="KW-0456">Lyase</keyword>
<dbReference type="SUPFAM" id="SSF56529">
    <property type="entry name" value="FAH"/>
    <property type="match status" value="1"/>
</dbReference>
<dbReference type="Proteomes" id="UP000317288">
    <property type="component" value="Unassembled WGS sequence"/>
</dbReference>
<accession>A0A558JEL8</accession>
<dbReference type="RefSeq" id="WP_144809838.1">
    <property type="nucleotide sequence ID" value="NZ_VNFE01000001.1"/>
</dbReference>
<dbReference type="EMBL" id="VNFE01000001">
    <property type="protein sequence ID" value="TVU92069.1"/>
    <property type="molecule type" value="Genomic_DNA"/>
</dbReference>
<reference evidence="3 4" key="1">
    <citation type="submission" date="2019-07" db="EMBL/GenBank/DDBJ databases">
        <title>Diversity of Bacteria from Kongsfjorden, Arctic.</title>
        <authorList>
            <person name="Yu Y."/>
        </authorList>
    </citation>
    <scope>NUCLEOTIDE SEQUENCE [LARGE SCALE GENOMIC DNA]</scope>
    <source>
        <strain evidence="3 4">SM1922</strain>
    </source>
</reference>